<dbReference type="InterPro" id="IPR014710">
    <property type="entry name" value="RmlC-like_jellyroll"/>
</dbReference>
<evidence type="ECO:0000313" key="3">
    <source>
        <dbReference type="EMBL" id="HCK23894.1"/>
    </source>
</evidence>
<name>A0A3D2SDG7_9BACE</name>
<dbReference type="Proteomes" id="UP000263098">
    <property type="component" value="Unassembled WGS sequence"/>
</dbReference>
<dbReference type="Gene3D" id="2.60.120.10">
    <property type="entry name" value="Jelly Rolls"/>
    <property type="match status" value="1"/>
</dbReference>
<gene>
    <name evidence="3" type="ORF">DHW31_03775</name>
</gene>
<dbReference type="GO" id="GO:0046872">
    <property type="term" value="F:metal ion binding"/>
    <property type="evidence" value="ECO:0007669"/>
    <property type="project" value="UniProtKB-KW"/>
</dbReference>
<dbReference type="InterPro" id="IPR013096">
    <property type="entry name" value="Cupin_2"/>
</dbReference>
<accession>A0A3D2SDG7</accession>
<dbReference type="SUPFAM" id="SSF51182">
    <property type="entry name" value="RmlC-like cupins"/>
    <property type="match status" value="1"/>
</dbReference>
<evidence type="ECO:0000259" key="2">
    <source>
        <dbReference type="Pfam" id="PF07883"/>
    </source>
</evidence>
<dbReference type="Pfam" id="PF07883">
    <property type="entry name" value="Cupin_2"/>
    <property type="match status" value="1"/>
</dbReference>
<organism evidence="3 4">
    <name type="scientific">Bacteroides graminisolvens</name>
    <dbReference type="NCBI Taxonomy" id="477666"/>
    <lineage>
        <taxon>Bacteria</taxon>
        <taxon>Pseudomonadati</taxon>
        <taxon>Bacteroidota</taxon>
        <taxon>Bacteroidia</taxon>
        <taxon>Bacteroidales</taxon>
        <taxon>Bacteroidaceae</taxon>
        <taxon>Bacteroides</taxon>
    </lineage>
</organism>
<protein>
    <submittedName>
        <fullName evidence="3">Cupin domain-containing protein</fullName>
    </submittedName>
</protein>
<evidence type="ECO:0000256" key="1">
    <source>
        <dbReference type="ARBA" id="ARBA00022723"/>
    </source>
</evidence>
<keyword evidence="1" id="KW-0479">Metal-binding</keyword>
<proteinExistence type="predicted"/>
<reference evidence="3 4" key="1">
    <citation type="journal article" date="2018" name="Nat. Biotechnol.">
        <title>A standardized bacterial taxonomy based on genome phylogeny substantially revises the tree of life.</title>
        <authorList>
            <person name="Parks D.H."/>
            <person name="Chuvochina M."/>
            <person name="Waite D.W."/>
            <person name="Rinke C."/>
            <person name="Skarshewski A."/>
            <person name="Chaumeil P.A."/>
            <person name="Hugenholtz P."/>
        </authorList>
    </citation>
    <scope>NUCLEOTIDE SEQUENCE [LARGE SCALE GENOMIC DNA]</scope>
    <source>
        <strain evidence="3">UBA9667</strain>
    </source>
</reference>
<dbReference type="RefSeq" id="WP_276962695.1">
    <property type="nucleotide sequence ID" value="NZ_CANRGK010000004.1"/>
</dbReference>
<feature type="domain" description="Cupin type-2" evidence="2">
    <location>
        <begin position="56"/>
        <end position="125"/>
    </location>
</feature>
<dbReference type="EMBL" id="DPVG01000139">
    <property type="protein sequence ID" value="HCK23894.1"/>
    <property type="molecule type" value="Genomic_DNA"/>
</dbReference>
<evidence type="ECO:0000313" key="4">
    <source>
        <dbReference type="Proteomes" id="UP000263098"/>
    </source>
</evidence>
<dbReference type="AlphaFoldDB" id="A0A3D2SDG7"/>
<comment type="caution">
    <text evidence="3">The sequence shown here is derived from an EMBL/GenBank/DDBJ whole genome shotgun (WGS) entry which is preliminary data.</text>
</comment>
<dbReference type="PANTHER" id="PTHR35848:SF6">
    <property type="entry name" value="CUPIN TYPE-2 DOMAIN-CONTAINING PROTEIN"/>
    <property type="match status" value="1"/>
</dbReference>
<dbReference type="InterPro" id="IPR011051">
    <property type="entry name" value="RmlC_Cupin_sf"/>
</dbReference>
<dbReference type="PANTHER" id="PTHR35848">
    <property type="entry name" value="OXALATE-BINDING PROTEIN"/>
    <property type="match status" value="1"/>
</dbReference>
<dbReference type="InterPro" id="IPR051610">
    <property type="entry name" value="GPI/OXD"/>
</dbReference>
<sequence length="149" mass="16113">MKQIEKITIAENFSAINVGKLSELGEYVLELGPEVKIPGKVFGGAALQTTGGEFSFQSFAPGTETGFIHTHKTHEELYFFLSGKGEFQVDGKVFPIGEGSVVRVAPAGKRSVRNNGAEPLVMLCVQYKGSTFTVEDAADGNILNEKVEW</sequence>